<comment type="caution">
    <text evidence="1">The sequence shown here is derived from an EMBL/GenBank/DDBJ whole genome shotgun (WGS) entry which is preliminary data.</text>
</comment>
<dbReference type="EMBL" id="VEVO01000019">
    <property type="protein sequence ID" value="KAF0026382.1"/>
    <property type="molecule type" value="Genomic_DNA"/>
</dbReference>
<dbReference type="AlphaFoldDB" id="A0A6A4S4Y5"/>
<name>A0A6A4S4Y5_SCOMX</name>
<proteinExistence type="predicted"/>
<dbReference type="Proteomes" id="UP000438429">
    <property type="component" value="Unassembled WGS sequence"/>
</dbReference>
<gene>
    <name evidence="1" type="ORF">F2P81_021119</name>
</gene>
<organism evidence="1 2">
    <name type="scientific">Scophthalmus maximus</name>
    <name type="common">Turbot</name>
    <name type="synonym">Psetta maxima</name>
    <dbReference type="NCBI Taxonomy" id="52904"/>
    <lineage>
        <taxon>Eukaryota</taxon>
        <taxon>Metazoa</taxon>
        <taxon>Chordata</taxon>
        <taxon>Craniata</taxon>
        <taxon>Vertebrata</taxon>
        <taxon>Euteleostomi</taxon>
        <taxon>Actinopterygii</taxon>
        <taxon>Neopterygii</taxon>
        <taxon>Teleostei</taxon>
        <taxon>Neoteleostei</taxon>
        <taxon>Acanthomorphata</taxon>
        <taxon>Carangaria</taxon>
        <taxon>Pleuronectiformes</taxon>
        <taxon>Pleuronectoidei</taxon>
        <taxon>Scophthalmidae</taxon>
        <taxon>Scophthalmus</taxon>
    </lineage>
</organism>
<sequence length="296" mass="32711">MDDSDVDILLEGGAVVRMACLPRSFKDILSAEPHTNVKMHFDGKNKDWTGVGQAAENGAFGGTKQCWYTATLLWCNDNRSHTLHPNDSMYCHVRTLISSRDSGGGARDPCSHTVPELVIQPREEAQVDWRRKTTGRVTSHNAETRTLRASHADAIIHTTFDVRCQTDGRADLRALLCSANSISPKTTEHQWTTAMYKLTAQRCQSPCGQQICTAPLPRDEQADFSALARSTSTCHRYPCVHADIEAACATFEAESDIEVSISEGSCRSSGVKMGFAFVFQLQQREEQFGPGTFLHL</sequence>
<evidence type="ECO:0000313" key="2">
    <source>
        <dbReference type="Proteomes" id="UP000438429"/>
    </source>
</evidence>
<protein>
    <submittedName>
        <fullName evidence="1">Uncharacterized protein</fullName>
    </submittedName>
</protein>
<accession>A0A6A4S4Y5</accession>
<evidence type="ECO:0000313" key="1">
    <source>
        <dbReference type="EMBL" id="KAF0026382.1"/>
    </source>
</evidence>
<reference evidence="1 2" key="1">
    <citation type="submission" date="2019-06" db="EMBL/GenBank/DDBJ databases">
        <title>Draft genomes of female and male turbot (Scophthalmus maximus).</title>
        <authorList>
            <person name="Xu H."/>
            <person name="Xu X.-W."/>
            <person name="Shao C."/>
            <person name="Chen S."/>
        </authorList>
    </citation>
    <scope>NUCLEOTIDE SEQUENCE [LARGE SCALE GENOMIC DNA]</scope>
    <source>
        <strain evidence="1">Ysfricsl-2016a</strain>
        <tissue evidence="1">Blood</tissue>
    </source>
</reference>